<dbReference type="GO" id="GO:0005634">
    <property type="term" value="C:nucleus"/>
    <property type="evidence" value="ECO:0007669"/>
    <property type="project" value="UniProtKB-SubCell"/>
</dbReference>
<protein>
    <recommendedName>
        <fullName evidence="12">C2H2-type domain-containing protein</fullName>
    </recommendedName>
</protein>
<dbReference type="Proteomes" id="UP000663854">
    <property type="component" value="Unassembled WGS sequence"/>
</dbReference>
<proteinExistence type="inferred from homology"/>
<dbReference type="Pfam" id="PF23561">
    <property type="entry name" value="zf-C2H2_15"/>
    <property type="match status" value="1"/>
</dbReference>
<feature type="domain" description="C2H2-type" evidence="12">
    <location>
        <begin position="285"/>
        <end position="314"/>
    </location>
</feature>
<evidence type="ECO:0000256" key="2">
    <source>
        <dbReference type="ARBA" id="ARBA00010831"/>
    </source>
</evidence>
<evidence type="ECO:0000256" key="10">
    <source>
        <dbReference type="PROSITE-ProRule" id="PRU00042"/>
    </source>
</evidence>
<feature type="domain" description="C2H2-type" evidence="12">
    <location>
        <begin position="315"/>
        <end position="342"/>
    </location>
</feature>
<name>A0A813PGZ8_9BILA</name>
<dbReference type="AlphaFoldDB" id="A0A813PGZ8"/>
<feature type="compositionally biased region" description="Low complexity" evidence="11">
    <location>
        <begin position="73"/>
        <end position="86"/>
    </location>
</feature>
<dbReference type="InterPro" id="IPR013087">
    <property type="entry name" value="Znf_C2H2_type"/>
</dbReference>
<feature type="region of interest" description="Disordered" evidence="11">
    <location>
        <begin position="60"/>
        <end position="86"/>
    </location>
</feature>
<feature type="compositionally biased region" description="Low complexity" evidence="11">
    <location>
        <begin position="373"/>
        <end position="390"/>
    </location>
</feature>
<reference evidence="13" key="1">
    <citation type="submission" date="2021-02" db="EMBL/GenBank/DDBJ databases">
        <authorList>
            <person name="Nowell W R."/>
        </authorList>
    </citation>
    <scope>NUCLEOTIDE SEQUENCE</scope>
</reference>
<comment type="subcellular location">
    <subcellularLocation>
        <location evidence="1">Nucleus</location>
    </subcellularLocation>
</comment>
<dbReference type="PROSITE" id="PS50157">
    <property type="entry name" value="ZINC_FINGER_C2H2_2"/>
    <property type="match status" value="4"/>
</dbReference>
<feature type="compositionally biased region" description="Polar residues" evidence="11">
    <location>
        <begin position="126"/>
        <end position="137"/>
    </location>
</feature>
<comment type="similarity">
    <text evidence="2">Belongs to the GLI C2H2-type zinc-finger protein family.</text>
</comment>
<dbReference type="GO" id="GO:0000981">
    <property type="term" value="F:DNA-binding transcription factor activity, RNA polymerase II-specific"/>
    <property type="evidence" value="ECO:0007669"/>
    <property type="project" value="TreeGrafter"/>
</dbReference>
<dbReference type="FunFam" id="3.30.160.60:FF:000039">
    <property type="entry name" value="Zinc finger protein ZIC 1"/>
    <property type="match status" value="1"/>
</dbReference>
<dbReference type="EMBL" id="CAJNOH010000014">
    <property type="protein sequence ID" value="CAF0752705.1"/>
    <property type="molecule type" value="Genomic_DNA"/>
</dbReference>
<dbReference type="Pfam" id="PF18366">
    <property type="entry name" value="zf_ZIC"/>
    <property type="match status" value="1"/>
</dbReference>
<dbReference type="PROSITE" id="PS00028">
    <property type="entry name" value="ZINC_FINGER_C2H2_1"/>
    <property type="match status" value="3"/>
</dbReference>
<dbReference type="FunFam" id="3.30.160.60:FF:001049">
    <property type="entry name" value="zinc finger protein 319"/>
    <property type="match status" value="1"/>
</dbReference>
<keyword evidence="8" id="KW-0238">DNA-binding</keyword>
<organism evidence="13 14">
    <name type="scientific">Rotaria sordida</name>
    <dbReference type="NCBI Taxonomy" id="392033"/>
    <lineage>
        <taxon>Eukaryota</taxon>
        <taxon>Metazoa</taxon>
        <taxon>Spiralia</taxon>
        <taxon>Gnathifera</taxon>
        <taxon>Rotifera</taxon>
        <taxon>Eurotatoria</taxon>
        <taxon>Bdelloidea</taxon>
        <taxon>Philodinida</taxon>
        <taxon>Philodinidae</taxon>
        <taxon>Rotaria</taxon>
    </lineage>
</organism>
<evidence type="ECO:0000256" key="7">
    <source>
        <dbReference type="ARBA" id="ARBA00022833"/>
    </source>
</evidence>
<dbReference type="Gene3D" id="3.30.160.60">
    <property type="entry name" value="Classic Zinc Finger"/>
    <property type="match status" value="4"/>
</dbReference>
<dbReference type="InterPro" id="IPR056436">
    <property type="entry name" value="Znf-C2H2_ZIC1-5/GLI1-3-like"/>
</dbReference>
<accession>A0A813PGZ8</accession>
<feature type="domain" description="C2H2-type" evidence="12">
    <location>
        <begin position="257"/>
        <end position="284"/>
    </location>
</feature>
<evidence type="ECO:0000256" key="4">
    <source>
        <dbReference type="ARBA" id="ARBA00022723"/>
    </source>
</evidence>
<dbReference type="InterPro" id="IPR036236">
    <property type="entry name" value="Znf_C2H2_sf"/>
</dbReference>
<dbReference type="GO" id="GO:0000978">
    <property type="term" value="F:RNA polymerase II cis-regulatory region sequence-specific DNA binding"/>
    <property type="evidence" value="ECO:0007669"/>
    <property type="project" value="TreeGrafter"/>
</dbReference>
<dbReference type="InterPro" id="IPR043359">
    <property type="entry name" value="GLI-like"/>
</dbReference>
<evidence type="ECO:0000256" key="6">
    <source>
        <dbReference type="ARBA" id="ARBA00022771"/>
    </source>
</evidence>
<evidence type="ECO:0000256" key="9">
    <source>
        <dbReference type="ARBA" id="ARBA00023242"/>
    </source>
</evidence>
<evidence type="ECO:0000256" key="5">
    <source>
        <dbReference type="ARBA" id="ARBA00022737"/>
    </source>
</evidence>
<keyword evidence="5" id="KW-0677">Repeat</keyword>
<feature type="compositionally biased region" description="Basic residues" evidence="11">
    <location>
        <begin position="414"/>
        <end position="424"/>
    </location>
</feature>
<evidence type="ECO:0000313" key="14">
    <source>
        <dbReference type="Proteomes" id="UP000663854"/>
    </source>
</evidence>
<dbReference type="SMART" id="SM00355">
    <property type="entry name" value="ZnF_C2H2"/>
    <property type="match status" value="5"/>
</dbReference>
<evidence type="ECO:0000259" key="12">
    <source>
        <dbReference type="PROSITE" id="PS50157"/>
    </source>
</evidence>
<dbReference type="PANTHER" id="PTHR45718">
    <property type="entry name" value="TRANSCRIPTIONAL ACTIVATOR CUBITUS INTERRUPTUS"/>
    <property type="match status" value="1"/>
</dbReference>
<keyword evidence="3" id="KW-0217">Developmental protein</keyword>
<evidence type="ECO:0000256" key="11">
    <source>
        <dbReference type="SAM" id="MobiDB-lite"/>
    </source>
</evidence>
<keyword evidence="7" id="KW-0862">Zinc</keyword>
<feature type="region of interest" description="Disordered" evidence="11">
    <location>
        <begin position="356"/>
        <end position="477"/>
    </location>
</feature>
<dbReference type="PANTHER" id="PTHR45718:SF4">
    <property type="entry name" value="TRANSCRIPTIONAL ACTIVATOR CUBITUS INTERRUPTUS"/>
    <property type="match status" value="1"/>
</dbReference>
<dbReference type="SUPFAM" id="SSF57667">
    <property type="entry name" value="beta-beta-alpha zinc fingers"/>
    <property type="match status" value="2"/>
</dbReference>
<evidence type="ECO:0000313" key="13">
    <source>
        <dbReference type="EMBL" id="CAF0752705.1"/>
    </source>
</evidence>
<feature type="compositionally biased region" description="Polar residues" evidence="11">
    <location>
        <begin position="455"/>
        <end position="477"/>
    </location>
</feature>
<feature type="compositionally biased region" description="Low complexity" evidence="11">
    <location>
        <begin position="436"/>
        <end position="454"/>
    </location>
</feature>
<feature type="domain" description="C2H2-type" evidence="12">
    <location>
        <begin position="343"/>
        <end position="372"/>
    </location>
</feature>
<keyword evidence="9" id="KW-0539">Nucleus</keyword>
<keyword evidence="6 10" id="KW-0863">Zinc-finger</keyword>
<feature type="compositionally biased region" description="Polar residues" evidence="11">
    <location>
        <begin position="98"/>
        <end position="118"/>
    </location>
</feature>
<dbReference type="Pfam" id="PF00096">
    <property type="entry name" value="zf-C2H2"/>
    <property type="match status" value="2"/>
</dbReference>
<evidence type="ECO:0000256" key="1">
    <source>
        <dbReference type="ARBA" id="ARBA00004123"/>
    </source>
</evidence>
<keyword evidence="4" id="KW-0479">Metal-binding</keyword>
<evidence type="ECO:0000256" key="3">
    <source>
        <dbReference type="ARBA" id="ARBA00022473"/>
    </source>
</evidence>
<comment type="caution">
    <text evidence="13">The sequence shown here is derived from an EMBL/GenBank/DDBJ whole genome shotgun (WGS) entry which is preliminary data.</text>
</comment>
<dbReference type="InterPro" id="IPR041643">
    <property type="entry name" value="Znf_ZIC"/>
</dbReference>
<evidence type="ECO:0000256" key="8">
    <source>
        <dbReference type="ARBA" id="ARBA00023125"/>
    </source>
</evidence>
<feature type="region of interest" description="Disordered" evidence="11">
    <location>
        <begin position="98"/>
        <end position="137"/>
    </location>
</feature>
<dbReference type="FunFam" id="3.30.160.60:FF:000035">
    <property type="entry name" value="Zinc finger protein ZIC 1"/>
    <property type="match status" value="1"/>
</dbReference>
<dbReference type="GO" id="GO:0008270">
    <property type="term" value="F:zinc ion binding"/>
    <property type="evidence" value="ECO:0007669"/>
    <property type="project" value="UniProtKB-KW"/>
</dbReference>
<dbReference type="FunFam" id="3.30.160.60:FF:001330">
    <property type="entry name" value="Zinc finger protein ZIC 4"/>
    <property type="match status" value="1"/>
</dbReference>
<sequence length="541" mass="61280">MLDPGELIGTVRRTPLPLSSQSCGALQKNRQVPTPIEIVDNKKHKKKTINRTLIRSMFDPTSPSVEVTGGVGESTNNTTTSSYPSPYAPVTYRPLTSTPSSSSIFHVPGSTSLNSLDDQQQRRTDFSSYPGTSPPFSTTQDPLAASSFMTYPMFDPEQYANTQYYSRYVTAGSHIDPTTQTAFLPYFHPSYRQGLGTTCNVTNISNGKNDNYVCKWIDPDTHRICNRAFAYMQDIVTHLTVEHVGGPEQSTHTCLWLDCPRHGRAFKAKYKLVNHIRVHTGEKPFACPFARCGKVFARSENLKIHKRTHTGERPFQCQFCERSFANSSDRKKHQHVHTSDKPYNCRVTGCDKTYTHPSSLRKHMKMHESQGQDSTSSAATNSSTGSTNDSCMKRNNLHRRVGENERSPSPSSRMHPHSQRRRRSSRDSINNHLHHLQQQQQHQQQQQQQQQQLQTNHSSMNTTTTDSCSESPPSFENLTPMKAALARMHHPQIQAAPPATSTDWPLHMHTMSAYHHPHVYHPHHAAALQQHYYHRQTGLNF</sequence>
<gene>
    <name evidence="13" type="ORF">PYM288_LOCUS2173</name>
</gene>